<organism evidence="2 3">
    <name type="scientific">Stutzerimonas stutzeri</name>
    <name type="common">Pseudomonas stutzeri</name>
    <dbReference type="NCBI Taxonomy" id="316"/>
    <lineage>
        <taxon>Bacteria</taxon>
        <taxon>Pseudomonadati</taxon>
        <taxon>Pseudomonadota</taxon>
        <taxon>Gammaproteobacteria</taxon>
        <taxon>Pseudomonadales</taxon>
        <taxon>Pseudomonadaceae</taxon>
        <taxon>Stutzerimonas</taxon>
    </lineage>
</organism>
<evidence type="ECO:0000313" key="3">
    <source>
        <dbReference type="Proteomes" id="UP000235897"/>
    </source>
</evidence>
<gene>
    <name evidence="2" type="ORF">CXL00_07110</name>
</gene>
<keyword evidence="1" id="KW-1133">Transmembrane helix</keyword>
<dbReference type="EMBL" id="POUW01000002">
    <property type="protein sequence ID" value="PNG06687.1"/>
    <property type="molecule type" value="Genomic_DNA"/>
</dbReference>
<evidence type="ECO:0000256" key="1">
    <source>
        <dbReference type="SAM" id="Phobius"/>
    </source>
</evidence>
<protein>
    <submittedName>
        <fullName evidence="2">Uncharacterized protein</fullName>
    </submittedName>
</protein>
<keyword evidence="1" id="KW-0812">Transmembrane</keyword>
<accession>A0A2N8SW37</accession>
<dbReference type="Proteomes" id="UP000235897">
    <property type="component" value="Unassembled WGS sequence"/>
</dbReference>
<dbReference type="AlphaFoldDB" id="A0A2N8SW37"/>
<dbReference type="RefSeq" id="WP_102846343.1">
    <property type="nucleotide sequence ID" value="NZ_JAMOIG010000001.1"/>
</dbReference>
<dbReference type="OrthoDB" id="7030833at2"/>
<name>A0A2N8SW37_STUST</name>
<sequence length="221" mass="25571">MKANRDDRPDYLRTRKKAGSWRFFALLGLGSAIFWMLALMFGKEIIIDINQIKSGIRFADRPVFGTEPENPQVPEPIERQVSIDRKPIARTEVLSTKEQPAIRQTSFNDQNYQPTGAINTMPAPKPTLYASNTQAQRVKHTPVLQTGYWTWMGADKKKTRLKIQWQTVNGWIEYHTVCQNERSGSIGYRDCRKAAKEYFVHRCRTEKRKAFCAAENNYNPL</sequence>
<keyword evidence="1" id="KW-0472">Membrane</keyword>
<evidence type="ECO:0000313" key="2">
    <source>
        <dbReference type="EMBL" id="PNG06687.1"/>
    </source>
</evidence>
<reference evidence="2 3" key="1">
    <citation type="submission" date="2018-01" db="EMBL/GenBank/DDBJ databases">
        <title>Denitrification phenotypes of diverse strains of Pseudomonas stutzeri.</title>
        <authorList>
            <person name="Milligan D.A."/>
            <person name="Bergaust L."/>
            <person name="Bakken L.R."/>
            <person name="Frostegard A."/>
        </authorList>
    </citation>
    <scope>NUCLEOTIDE SEQUENCE [LARGE SCALE GENOMIC DNA]</scope>
    <source>
        <strain evidence="2 3">28a3</strain>
    </source>
</reference>
<feature type="transmembrane region" description="Helical" evidence="1">
    <location>
        <begin position="21"/>
        <end position="41"/>
    </location>
</feature>
<comment type="caution">
    <text evidence="2">The sequence shown here is derived from an EMBL/GenBank/DDBJ whole genome shotgun (WGS) entry which is preliminary data.</text>
</comment>
<proteinExistence type="predicted"/>